<dbReference type="PANTHER" id="PTHR34206:SF1">
    <property type="entry name" value="OS10G0390701 PROTEIN"/>
    <property type="match status" value="1"/>
</dbReference>
<accession>A0A5S6R708</accession>
<sequence>MDSSFSGPESKKAPNSVSFTSKVNKVYEDKSMGILCYTDESGELICEGFDEGPRLTWQDMEKINRENRRCKSSELTIPLALNNRELKAEEDRRERMMRIGVAGIDWSSLRTAVSKPVSVGEELKK</sequence>
<reference evidence="2" key="2">
    <citation type="journal article" date="2008" name="Nucleic Acids Res.">
        <title>The rice annotation project database (RAP-DB): 2008 update.</title>
        <authorList>
            <consortium name="The rice annotation project (RAP)"/>
        </authorList>
    </citation>
    <scope>GENOME REANNOTATION</scope>
    <source>
        <strain evidence="2">cv. Nipponbare</strain>
    </source>
</reference>
<dbReference type="EMBL" id="AC079936">
    <property type="protein sequence ID" value="AAK52112.1"/>
    <property type="molecule type" value="Genomic_DNA"/>
</dbReference>
<reference evidence="2" key="1">
    <citation type="journal article" date="2005" name="Nature">
        <title>The map-based sequence of the rice genome.</title>
        <authorList>
            <consortium name="International rice genome sequencing project (IRGSP)"/>
            <person name="Matsumoto T."/>
            <person name="Wu J."/>
            <person name="Kanamori H."/>
            <person name="Katayose Y."/>
            <person name="Fujisawa M."/>
            <person name="Namiki N."/>
            <person name="Mizuno H."/>
            <person name="Yamamoto K."/>
            <person name="Antonio B.A."/>
            <person name="Baba T."/>
            <person name="Sakata K."/>
            <person name="Nagamura Y."/>
            <person name="Aoki H."/>
            <person name="Arikawa K."/>
            <person name="Arita K."/>
            <person name="Bito T."/>
            <person name="Chiden Y."/>
            <person name="Fujitsuka N."/>
            <person name="Fukunaka R."/>
            <person name="Hamada M."/>
            <person name="Harada C."/>
            <person name="Hayashi A."/>
            <person name="Hijishita S."/>
            <person name="Honda M."/>
            <person name="Hosokawa S."/>
            <person name="Ichikawa Y."/>
            <person name="Idonuma A."/>
            <person name="Iijima M."/>
            <person name="Ikeda M."/>
            <person name="Ikeno M."/>
            <person name="Ito K."/>
            <person name="Ito S."/>
            <person name="Ito T."/>
            <person name="Ito Y."/>
            <person name="Ito Y."/>
            <person name="Iwabuchi A."/>
            <person name="Kamiya K."/>
            <person name="Karasawa W."/>
            <person name="Kurita K."/>
            <person name="Katagiri S."/>
            <person name="Kikuta A."/>
            <person name="Kobayashi H."/>
            <person name="Kobayashi N."/>
            <person name="Machita K."/>
            <person name="Maehara T."/>
            <person name="Masukawa M."/>
            <person name="Mizubayashi T."/>
            <person name="Mukai Y."/>
            <person name="Nagasaki H."/>
            <person name="Nagata Y."/>
            <person name="Naito S."/>
            <person name="Nakashima M."/>
            <person name="Nakama Y."/>
            <person name="Nakamichi Y."/>
            <person name="Nakamura M."/>
            <person name="Meguro A."/>
            <person name="Negishi M."/>
            <person name="Ohta I."/>
            <person name="Ohta T."/>
            <person name="Okamoto M."/>
            <person name="Ono N."/>
            <person name="Saji S."/>
            <person name="Sakaguchi M."/>
            <person name="Sakai K."/>
            <person name="Shibata M."/>
            <person name="Shimokawa T."/>
            <person name="Song J."/>
            <person name="Takazaki Y."/>
            <person name="Terasawa K."/>
            <person name="Tsugane M."/>
            <person name="Tsuji K."/>
            <person name="Ueda S."/>
            <person name="Waki K."/>
            <person name="Yamagata H."/>
            <person name="Yamamoto M."/>
            <person name="Yamamoto S."/>
            <person name="Yamane H."/>
            <person name="Yoshiki S."/>
            <person name="Yoshihara R."/>
            <person name="Yukawa K."/>
            <person name="Zhong H."/>
            <person name="Yano M."/>
            <person name="Yuan Q."/>
            <person name="Ouyang S."/>
            <person name="Liu J."/>
            <person name="Jones K.M."/>
            <person name="Gansberger K."/>
            <person name="Moffat K."/>
            <person name="Hill J."/>
            <person name="Bera J."/>
            <person name="Fadrosh D."/>
            <person name="Jin S."/>
            <person name="Johri S."/>
            <person name="Kim M."/>
            <person name="Overton L."/>
            <person name="Reardon M."/>
            <person name="Tsitrin T."/>
            <person name="Vuong H."/>
            <person name="Weaver B."/>
            <person name="Ciecko A."/>
            <person name="Tallon L."/>
            <person name="Jackson J."/>
            <person name="Pai G."/>
            <person name="Aken S.V."/>
            <person name="Utterback T."/>
            <person name="Reidmuller S."/>
            <person name="Feldblyum T."/>
            <person name="Hsiao J."/>
            <person name="Zismann V."/>
            <person name="Iobst S."/>
            <person name="de Vazeille A.R."/>
            <person name="Buell C.R."/>
            <person name="Ying K."/>
            <person name="Li Y."/>
            <person name="Lu T."/>
            <person name="Huang Y."/>
            <person name="Zhao Q."/>
            <person name="Feng Q."/>
            <person name="Zhang L."/>
            <person name="Zhu J."/>
            <person name="Weng Q."/>
            <person name="Mu J."/>
            <person name="Lu Y."/>
            <person name="Fan D."/>
            <person name="Liu Y."/>
            <person name="Guan J."/>
            <person name="Zhang Y."/>
            <person name="Yu S."/>
            <person name="Liu X."/>
            <person name="Zhang Y."/>
            <person name="Hong G."/>
            <person name="Han B."/>
            <person name="Choisne N."/>
            <person name="Demange N."/>
            <person name="Orjeda G."/>
            <person name="Samain S."/>
            <person name="Cattolico L."/>
            <person name="Pelletier E."/>
            <person name="Couloux A."/>
            <person name="Segurens B."/>
            <person name="Wincker P."/>
            <person name="D'Hont A."/>
            <person name="Scarpelli C."/>
            <person name="Weissenbach J."/>
            <person name="Salanoubat M."/>
            <person name="Quetier F."/>
            <person name="Yu Y."/>
            <person name="Kim H.R."/>
            <person name="Rambo T."/>
            <person name="Currie J."/>
            <person name="Collura K."/>
            <person name="Luo M."/>
            <person name="Yang T."/>
            <person name="Ammiraju J.S.S."/>
            <person name="Engler F."/>
            <person name="Soderlund C."/>
            <person name="Wing R.A."/>
            <person name="Palmer L.E."/>
            <person name="de la Bastide M."/>
            <person name="Spiegel L."/>
            <person name="Nascimento L."/>
            <person name="Zutavern T."/>
            <person name="O'Shaughnessy A."/>
            <person name="Dike S."/>
            <person name="Dedhia N."/>
            <person name="Preston R."/>
            <person name="Balija V."/>
            <person name="McCombie W.R."/>
            <person name="Chow T."/>
            <person name="Chen H."/>
            <person name="Chung M."/>
            <person name="Chen C."/>
            <person name="Shaw J."/>
            <person name="Wu H."/>
            <person name="Hsiao K."/>
            <person name="Chao Y."/>
            <person name="Chu M."/>
            <person name="Cheng C."/>
            <person name="Hour A."/>
            <person name="Lee P."/>
            <person name="Lin S."/>
            <person name="Lin Y."/>
            <person name="Liou J."/>
            <person name="Liu S."/>
            <person name="Hsing Y."/>
            <person name="Raghuvanshi S."/>
            <person name="Mohanty A."/>
            <person name="Bharti A.K."/>
            <person name="Gaur A."/>
            <person name="Gupta V."/>
            <person name="Kumar D."/>
            <person name="Ravi V."/>
            <person name="Vij S."/>
            <person name="Kapur A."/>
            <person name="Khurana P."/>
            <person name="Khurana P."/>
            <person name="Khurana J.P."/>
            <person name="Tyagi A.K."/>
            <person name="Gaikwad K."/>
            <person name="Singh A."/>
            <person name="Dalal V."/>
            <person name="Srivastava S."/>
            <person name="Dixit A."/>
            <person name="Pal A.K."/>
            <person name="Ghazi I.A."/>
            <person name="Yadav M."/>
            <person name="Pandit A."/>
            <person name="Bhargava A."/>
            <person name="Sureshbabu K."/>
            <person name="Batra K."/>
            <person name="Sharma T.R."/>
            <person name="Mohapatra T."/>
            <person name="Singh N.K."/>
            <person name="Messing J."/>
            <person name="Nelson A.B."/>
            <person name="Fuks G."/>
            <person name="Kavchok S."/>
            <person name="Keizer G."/>
            <person name="Linton E."/>
            <person name="Llaca V."/>
            <person name="Song R."/>
            <person name="Tanyolac B."/>
            <person name="Young S."/>
            <person name="Ho-Il K."/>
            <person name="Hahn J.H."/>
            <person name="Sangsakoo G."/>
            <person name="Vanavichit A."/>
            <person name="de Mattos Luiz.A.T."/>
            <person name="Zimmer P.D."/>
            <person name="Malone G."/>
            <person name="Dellagostin O."/>
            <person name="de Oliveira A.C."/>
            <person name="Bevan M."/>
            <person name="Bancroft I."/>
            <person name="Minx P."/>
            <person name="Cordum H."/>
            <person name="Wilson R."/>
            <person name="Cheng Z."/>
            <person name="Jin W."/>
            <person name="Jiang J."/>
            <person name="Leong S.A."/>
            <person name="Iwama H."/>
            <person name="Gojobori T."/>
            <person name="Itoh T."/>
            <person name="Niimura Y."/>
            <person name="Fujii Y."/>
            <person name="Habara T."/>
            <person name="Sakai H."/>
            <person name="Sato Y."/>
            <person name="Wilson G."/>
            <person name="Kumar K."/>
            <person name="McCouch S."/>
            <person name="Juretic N."/>
            <person name="Hoen D."/>
            <person name="Wright S."/>
            <person name="Bruskiewich R."/>
            <person name="Bureau T."/>
            <person name="Miyao A."/>
            <person name="Hirochika H."/>
            <person name="Nishikawa T."/>
            <person name="Kadowaki K."/>
            <person name="Sugiura M."/>
            <person name="Burr B."/>
            <person name="Sasaki T."/>
        </authorList>
    </citation>
    <scope>NUCLEOTIDE SEQUENCE [LARGE SCALE GENOMIC DNA]</scope>
    <source>
        <strain evidence="2">cv. Nipponbare</strain>
    </source>
</reference>
<dbReference type="AlphaFoldDB" id="A0A5S6R708"/>
<dbReference type="Proteomes" id="UP000000763">
    <property type="component" value="Chromosome 10"/>
</dbReference>
<organism evidence="1 2">
    <name type="scientific">Oryza sativa subsp. japonica</name>
    <name type="common">Rice</name>
    <dbReference type="NCBI Taxonomy" id="39947"/>
    <lineage>
        <taxon>Eukaryota</taxon>
        <taxon>Viridiplantae</taxon>
        <taxon>Streptophyta</taxon>
        <taxon>Embryophyta</taxon>
        <taxon>Tracheophyta</taxon>
        <taxon>Spermatophyta</taxon>
        <taxon>Magnoliopsida</taxon>
        <taxon>Liliopsida</taxon>
        <taxon>Poales</taxon>
        <taxon>Poaceae</taxon>
        <taxon>BOP clade</taxon>
        <taxon>Oryzoideae</taxon>
        <taxon>Oryzeae</taxon>
        <taxon>Oryzinae</taxon>
        <taxon>Oryza</taxon>
        <taxon>Oryza sativa</taxon>
    </lineage>
</organism>
<evidence type="ECO:0000313" key="1">
    <source>
        <dbReference type="EMBL" id="AAK52112.1"/>
    </source>
</evidence>
<name>A0A5S6R708_ORYSJ</name>
<dbReference type="PANTHER" id="PTHR34206">
    <property type="entry name" value="OS06G0193300 PROTEIN"/>
    <property type="match status" value="1"/>
</dbReference>
<evidence type="ECO:0000313" key="2">
    <source>
        <dbReference type="Proteomes" id="UP000000763"/>
    </source>
</evidence>
<gene>
    <name evidence="1" type="ORF">OSJNBb0061I18.8</name>
</gene>
<protein>
    <submittedName>
        <fullName evidence="1">Uncharacterized protein</fullName>
    </submittedName>
</protein>
<proteinExistence type="predicted"/>